<protein>
    <submittedName>
        <fullName evidence="1">Uncharacterized protein</fullName>
    </submittedName>
</protein>
<reference evidence="1 2" key="1">
    <citation type="journal article" date="2010" name="Nat. Commun.">
        <title>The complete sequence of the smallest known nuclear genome from the microsporidian Encephalitozoon intestinalis.</title>
        <authorList>
            <person name="Corradi N."/>
            <person name="Pombert J.-F."/>
            <person name="Farinelli L."/>
            <person name="Didier E.S."/>
            <person name="Keeling P.J."/>
        </authorList>
    </citation>
    <scope>NUCLEOTIDE SEQUENCE [LARGE SCALE GENOMIC DNA]</scope>
    <source>
        <strain evidence="1 2">ATCC 50506</strain>
    </source>
</reference>
<dbReference type="VEuPathDB" id="MicrosporidiaDB:Eint_081280"/>
<dbReference type="RefSeq" id="XP_003073420.1">
    <property type="nucleotide sequence ID" value="XM_003073374.1"/>
</dbReference>
<evidence type="ECO:0000313" key="1">
    <source>
        <dbReference type="EMBL" id="ADM12060.1"/>
    </source>
</evidence>
<gene>
    <name evidence="1" type="ORF">Eint_081280</name>
</gene>
<proteinExistence type="predicted"/>
<dbReference type="OrthoDB" id="2191648at2759"/>
<dbReference type="EMBL" id="CP001949">
    <property type="protein sequence ID" value="ADM12060.1"/>
    <property type="molecule type" value="Genomic_DNA"/>
</dbReference>
<organism evidence="1 2">
    <name type="scientific">Encephalitozoon intestinalis (strain ATCC 50506)</name>
    <name type="common">Microsporidian parasite</name>
    <name type="synonym">Septata intestinalis</name>
    <dbReference type="NCBI Taxonomy" id="876142"/>
    <lineage>
        <taxon>Eukaryota</taxon>
        <taxon>Fungi</taxon>
        <taxon>Fungi incertae sedis</taxon>
        <taxon>Microsporidia</taxon>
        <taxon>Unikaryonidae</taxon>
        <taxon>Encephalitozoon</taxon>
    </lineage>
</organism>
<keyword evidence="2" id="KW-1185">Reference proteome</keyword>
<sequence>MALIKARIFKNVKDEWEDLCTGTILYIAKNCIFVEDDRSERCIEISLCQKHCGRSEKNVAIVYDDFEEYAICFEGEEIRDSFAEFMEKTFWSLEELDRERECTSFGKEVNLFAELLGIGKYADNSVFEKMLESRDGVLELLKMESLHLFKMLLKNGEKVFELFEVPSKSRVTPYGFYREIIEKNLGGSTARTFEDFLIIINRQELARSESKITEMSDEEIRDLLKRCSGNGYKIGSVETYLERIHRPKENIYLFETFYYLCFIFREKMSEAVDFKYILSKIKDLVSRKPLDDSLLYALEGLYILLDVCKSEKLDTFYTEVFNLLGIMEHHPDFQNLLLYLLNNHGFRAREFLINTGLMKKIFLSDHRDGVNEVFVSKVLLHTVSCSSRFTHRYFIRNDLFKNVARMYKKREKDAVYSIFLQAYSKADGDMKIYLDRYMQN</sequence>
<dbReference type="AlphaFoldDB" id="E0S8U3"/>
<dbReference type="KEGG" id="ein:Eint_081280"/>
<accession>E0S8U3</accession>
<reference evidence="1 2" key="2">
    <citation type="journal article" date="2012" name="Proc. Natl. Acad. Sci. U.S.A.">
        <title>Gain and loss of multiple functionally related, horizontally transferred genes in the reduced genomes of two microsporidian parasites.</title>
        <authorList>
            <person name="Pombert J.-F."/>
            <person name="Selman M."/>
            <person name="Burki F."/>
            <person name="Bardell F.T."/>
            <person name="Farinelli L."/>
            <person name="Solter L.F."/>
            <person name="Whitman D.W."/>
            <person name="Weiss L.M."/>
            <person name="Corradi N."/>
            <person name="Keeling P.J."/>
        </authorList>
    </citation>
    <scope>NUCLEOTIDE SEQUENCE [LARGE SCALE GENOMIC DNA]</scope>
    <source>
        <strain evidence="1 2">ATCC 50506</strain>
    </source>
</reference>
<name>E0S8U3_ENCIT</name>
<dbReference type="Proteomes" id="UP000002313">
    <property type="component" value="Chromosome VIII"/>
</dbReference>
<dbReference type="HOGENOM" id="CLU_607057_0_0_1"/>
<dbReference type="GeneID" id="9698248"/>
<evidence type="ECO:0000313" key="2">
    <source>
        <dbReference type="Proteomes" id="UP000002313"/>
    </source>
</evidence>